<accession>A0A318HCE6</accession>
<dbReference type="AlphaFoldDB" id="A0A318HCE6"/>
<comment type="caution">
    <text evidence="2">The sequence shown here is derived from an EMBL/GenBank/DDBJ whole genome shotgun (WGS) entry which is preliminary data.</text>
</comment>
<sequence>MRAVAITAGALAIAVVGSVGTATPAYASNYGVELNGTYRVTSNGDWSQKNGVFIDEQTVVQTWTVTSSCTSPIICIGEVTSDQGWTAQLKLGGVEAPGAVGDYWVVDHVVPNWEPCPDGTAATGAQKFWFWGTDPLTNNRDNKKVDLLTGRDVTKAPSGACGINLPLVIDMPVRLDKLG</sequence>
<reference evidence="3" key="1">
    <citation type="submission" date="2018-05" db="EMBL/GenBank/DDBJ databases">
        <authorList>
            <person name="Deangelis K."/>
            <person name="Huntemann M."/>
            <person name="Clum A."/>
            <person name="Pillay M."/>
            <person name="Palaniappan K."/>
            <person name="Varghese N."/>
            <person name="Mikhailova N."/>
            <person name="Stamatis D."/>
            <person name="Reddy T."/>
            <person name="Daum C."/>
            <person name="Shapiro N."/>
            <person name="Ivanova N."/>
            <person name="Kyrpides N."/>
            <person name="Woyke T."/>
        </authorList>
    </citation>
    <scope>NUCLEOTIDE SEQUENCE [LARGE SCALE GENOMIC DNA]</scope>
    <source>
        <strain evidence="3">GAS496</strain>
    </source>
</reference>
<dbReference type="EMBL" id="QJJU01000015">
    <property type="protein sequence ID" value="PXX06060.1"/>
    <property type="molecule type" value="Genomic_DNA"/>
</dbReference>
<dbReference type="RefSeq" id="WP_110318112.1">
    <property type="nucleotide sequence ID" value="NZ_QJJU01000015.1"/>
</dbReference>
<evidence type="ECO:0000313" key="2">
    <source>
        <dbReference type="EMBL" id="PXX06060.1"/>
    </source>
</evidence>
<keyword evidence="3" id="KW-1185">Reference proteome</keyword>
<feature type="chain" id="PRO_5016237679" description="Secreted protein" evidence="1">
    <location>
        <begin position="28"/>
        <end position="179"/>
    </location>
</feature>
<dbReference type="OrthoDB" id="4739449at2"/>
<organism evidence="2 3">
    <name type="scientific">Mycolicibacterium moriokaense</name>
    <dbReference type="NCBI Taxonomy" id="39691"/>
    <lineage>
        <taxon>Bacteria</taxon>
        <taxon>Bacillati</taxon>
        <taxon>Actinomycetota</taxon>
        <taxon>Actinomycetes</taxon>
        <taxon>Mycobacteriales</taxon>
        <taxon>Mycobacteriaceae</taxon>
        <taxon>Mycolicibacterium</taxon>
    </lineage>
</organism>
<evidence type="ECO:0000256" key="1">
    <source>
        <dbReference type="SAM" id="SignalP"/>
    </source>
</evidence>
<feature type="signal peptide" evidence="1">
    <location>
        <begin position="1"/>
        <end position="27"/>
    </location>
</feature>
<dbReference type="Proteomes" id="UP000247781">
    <property type="component" value="Unassembled WGS sequence"/>
</dbReference>
<evidence type="ECO:0008006" key="4">
    <source>
        <dbReference type="Google" id="ProtNLM"/>
    </source>
</evidence>
<gene>
    <name evidence="2" type="ORF">C8E89_115108</name>
</gene>
<name>A0A318HCE6_9MYCO</name>
<reference evidence="2 3" key="2">
    <citation type="submission" date="2018-06" db="EMBL/GenBank/DDBJ databases">
        <title>Sequencing of bacterial isolates from soil warming experiment in Harvard Forest, Massachusetts, USA.</title>
        <authorList>
            <person name="Deangelis K.PhD."/>
        </authorList>
    </citation>
    <scope>NUCLEOTIDE SEQUENCE [LARGE SCALE GENOMIC DNA]</scope>
    <source>
        <strain evidence="2 3">GAS496</strain>
    </source>
</reference>
<proteinExistence type="predicted"/>
<evidence type="ECO:0000313" key="3">
    <source>
        <dbReference type="Proteomes" id="UP000247781"/>
    </source>
</evidence>
<protein>
    <recommendedName>
        <fullName evidence="4">Secreted protein</fullName>
    </recommendedName>
</protein>
<keyword evidence="1" id="KW-0732">Signal</keyword>